<dbReference type="Proteomes" id="UP001586593">
    <property type="component" value="Unassembled WGS sequence"/>
</dbReference>
<dbReference type="PANTHER" id="PTHR41807">
    <property type="entry name" value="GLUTATHIONE TRANSFERASE 3"/>
    <property type="match status" value="1"/>
</dbReference>
<feature type="compositionally biased region" description="Basic and acidic residues" evidence="1">
    <location>
        <begin position="71"/>
        <end position="80"/>
    </location>
</feature>
<protein>
    <recommendedName>
        <fullName evidence="4">Rho termination factor N-terminal domain-containing protein</fullName>
    </recommendedName>
</protein>
<comment type="caution">
    <text evidence="2">The sequence shown here is derived from an EMBL/GenBank/DDBJ whole genome shotgun (WGS) entry which is preliminary data.</text>
</comment>
<dbReference type="EMBL" id="JAZHXJ010003275">
    <property type="protein sequence ID" value="KAL1835278.1"/>
    <property type="molecule type" value="Genomic_DNA"/>
</dbReference>
<evidence type="ECO:0000256" key="1">
    <source>
        <dbReference type="SAM" id="MobiDB-lite"/>
    </source>
</evidence>
<dbReference type="PANTHER" id="PTHR41807:SF1">
    <property type="entry name" value="GLUTATHIONE TRANSFERASE 3"/>
    <property type="match status" value="1"/>
</dbReference>
<keyword evidence="3" id="KW-1185">Reference proteome</keyword>
<evidence type="ECO:0000313" key="2">
    <source>
        <dbReference type="EMBL" id="KAL1835278.1"/>
    </source>
</evidence>
<sequence>MSTNSWLQRQRKSDLVEIAQNIGLQEYENLKKSELEAQLDDYLSENSARFSSDSKLSGYYTSRARMAGSPVKKEAPELKVSKRRQTKAPEELAE</sequence>
<organism evidence="2 3">
    <name type="scientific">Phialemonium thermophilum</name>
    <dbReference type="NCBI Taxonomy" id="223376"/>
    <lineage>
        <taxon>Eukaryota</taxon>
        <taxon>Fungi</taxon>
        <taxon>Dikarya</taxon>
        <taxon>Ascomycota</taxon>
        <taxon>Pezizomycotina</taxon>
        <taxon>Sordariomycetes</taxon>
        <taxon>Sordariomycetidae</taxon>
        <taxon>Cephalothecales</taxon>
        <taxon>Cephalothecaceae</taxon>
        <taxon>Phialemonium</taxon>
    </lineage>
</organism>
<proteinExistence type="predicted"/>
<feature type="region of interest" description="Disordered" evidence="1">
    <location>
        <begin position="61"/>
        <end position="94"/>
    </location>
</feature>
<evidence type="ECO:0000313" key="3">
    <source>
        <dbReference type="Proteomes" id="UP001586593"/>
    </source>
</evidence>
<dbReference type="InterPro" id="IPR038872">
    <property type="entry name" value="Put_GTT3"/>
</dbReference>
<reference evidence="2 3" key="1">
    <citation type="journal article" date="2024" name="Commun. Biol.">
        <title>Comparative genomic analysis of thermophilic fungi reveals convergent evolutionary adaptations and gene losses.</title>
        <authorList>
            <person name="Steindorff A.S."/>
            <person name="Aguilar-Pontes M.V."/>
            <person name="Robinson A.J."/>
            <person name="Andreopoulos B."/>
            <person name="LaButti K."/>
            <person name="Kuo A."/>
            <person name="Mondo S."/>
            <person name="Riley R."/>
            <person name="Otillar R."/>
            <person name="Haridas S."/>
            <person name="Lipzen A."/>
            <person name="Grimwood J."/>
            <person name="Schmutz J."/>
            <person name="Clum A."/>
            <person name="Reid I.D."/>
            <person name="Moisan M.C."/>
            <person name="Butler G."/>
            <person name="Nguyen T.T.M."/>
            <person name="Dewar K."/>
            <person name="Conant G."/>
            <person name="Drula E."/>
            <person name="Henrissat B."/>
            <person name="Hansel C."/>
            <person name="Singer S."/>
            <person name="Hutchinson M.I."/>
            <person name="de Vries R.P."/>
            <person name="Natvig D.O."/>
            <person name="Powell A.J."/>
            <person name="Tsang A."/>
            <person name="Grigoriev I.V."/>
        </authorList>
    </citation>
    <scope>NUCLEOTIDE SEQUENCE [LARGE SCALE GENOMIC DNA]</scope>
    <source>
        <strain evidence="2 3">ATCC 24622</strain>
    </source>
</reference>
<evidence type="ECO:0008006" key="4">
    <source>
        <dbReference type="Google" id="ProtNLM"/>
    </source>
</evidence>
<accession>A0ABR3V1Y5</accession>
<name>A0ABR3V1Y5_9PEZI</name>
<gene>
    <name evidence="2" type="ORF">VTK73DRAFT_5842</name>
</gene>